<accession>A0AAD9VL00</accession>
<comment type="caution">
    <text evidence="1">The sequence shown here is derived from an EMBL/GenBank/DDBJ whole genome shotgun (WGS) entry which is preliminary data.</text>
</comment>
<evidence type="ECO:0000313" key="1">
    <source>
        <dbReference type="EMBL" id="KAK2577577.1"/>
    </source>
</evidence>
<sequence length="47" mass="5518">MRREAILDARTLFGVERAFPQNVFQIRRDTAVTEAVETIWNRLAENL</sequence>
<dbReference type="AlphaFoldDB" id="A0AAD9VL00"/>
<reference evidence="1" key="2">
    <citation type="journal article" date="2023" name="Commun. Biol.">
        <title>Intrasexual cuticular hydrocarbon dimorphism in a wasp sheds light on hydrocarbon biosynthesis genes in Hymenoptera.</title>
        <authorList>
            <person name="Moris V.C."/>
            <person name="Podsiadlowski L."/>
            <person name="Martin S."/>
            <person name="Oeyen J.P."/>
            <person name="Donath A."/>
            <person name="Petersen M."/>
            <person name="Wilbrandt J."/>
            <person name="Misof B."/>
            <person name="Liedtke D."/>
            <person name="Thamm M."/>
            <person name="Scheiner R."/>
            <person name="Schmitt T."/>
            <person name="Niehuis O."/>
        </authorList>
    </citation>
    <scope>NUCLEOTIDE SEQUENCE</scope>
    <source>
        <strain evidence="1">GBR_01_08_01A</strain>
    </source>
</reference>
<organism evidence="1 2">
    <name type="scientific">Odynerus spinipes</name>
    <dbReference type="NCBI Taxonomy" id="1348599"/>
    <lineage>
        <taxon>Eukaryota</taxon>
        <taxon>Metazoa</taxon>
        <taxon>Ecdysozoa</taxon>
        <taxon>Arthropoda</taxon>
        <taxon>Hexapoda</taxon>
        <taxon>Insecta</taxon>
        <taxon>Pterygota</taxon>
        <taxon>Neoptera</taxon>
        <taxon>Endopterygota</taxon>
        <taxon>Hymenoptera</taxon>
        <taxon>Apocrita</taxon>
        <taxon>Aculeata</taxon>
        <taxon>Vespoidea</taxon>
        <taxon>Vespidae</taxon>
        <taxon>Eumeninae</taxon>
        <taxon>Odynerus</taxon>
    </lineage>
</organism>
<name>A0AAD9VL00_9HYME</name>
<dbReference type="Proteomes" id="UP001258017">
    <property type="component" value="Unassembled WGS sequence"/>
</dbReference>
<reference evidence="1" key="1">
    <citation type="submission" date="2021-08" db="EMBL/GenBank/DDBJ databases">
        <authorList>
            <person name="Misof B."/>
            <person name="Oliver O."/>
            <person name="Podsiadlowski L."/>
            <person name="Donath A."/>
            <person name="Peters R."/>
            <person name="Mayer C."/>
            <person name="Rust J."/>
            <person name="Gunkel S."/>
            <person name="Lesny P."/>
            <person name="Martin S."/>
            <person name="Oeyen J.P."/>
            <person name="Petersen M."/>
            <person name="Panagiotis P."/>
            <person name="Wilbrandt J."/>
            <person name="Tanja T."/>
        </authorList>
    </citation>
    <scope>NUCLEOTIDE SEQUENCE</scope>
    <source>
        <strain evidence="1">GBR_01_08_01A</strain>
        <tissue evidence="1">Thorax + abdomen</tissue>
    </source>
</reference>
<evidence type="ECO:0000313" key="2">
    <source>
        <dbReference type="Proteomes" id="UP001258017"/>
    </source>
</evidence>
<gene>
    <name evidence="1" type="ORF">KPH14_012912</name>
</gene>
<protein>
    <submittedName>
        <fullName evidence="1">Uncharacterized protein</fullName>
    </submittedName>
</protein>
<keyword evidence="2" id="KW-1185">Reference proteome</keyword>
<proteinExistence type="predicted"/>
<feature type="non-terminal residue" evidence="1">
    <location>
        <position position="1"/>
    </location>
</feature>
<dbReference type="EMBL" id="JAIFRP010004275">
    <property type="protein sequence ID" value="KAK2577577.1"/>
    <property type="molecule type" value="Genomic_DNA"/>
</dbReference>